<feature type="compositionally biased region" description="Polar residues" evidence="1">
    <location>
        <begin position="191"/>
        <end position="208"/>
    </location>
</feature>
<sequence length="351" mass="38632">MAKGSNNLTGRRSSSHNTKPYDANNSFVKKVATKVTDLIPQRLWISKWFNSSQNEDVLEDNENLEEVESEEDIQKPPPLKRPCIRMDVTHPPGTFSIQPRTKSTINKTSVAKQQYSIHNEVSEDFCKPGMAGPSGISHLVSSTPTMQSSIRNVAPQRSELNSLVATTNNGTTNGTDDNSESSESTSGCSSLIPQTNRQEAPSNVSYHSPFSKRKRFNDDKLSFTNHMQSPRSLFLDNNNRDTLSSRRPSFNASIMTNTPDRASPLASPFYSGNITFGGANAAGLYKQGRNLFNSSNEIQLKVPKRTSVEVKPSNTVGIDSSGMSQTAKKILEALEHFSSPITDAKKNTIKK</sequence>
<reference evidence="2" key="1">
    <citation type="submission" date="2011-11" db="EMBL/GenBank/DDBJ databases">
        <title>Decoding the brain transcriptome of the Eastern honeybee (Apis cerana) based on pyrosequencing.</title>
        <authorList>
            <person name="Sun L."/>
            <person name="Zheng H."/>
            <person name="Wang Y."/>
            <person name="Xie X."/>
            <person name="Zhu Y."/>
            <person name="Gu W."/>
            <person name="Wang S."/>
        </authorList>
    </citation>
    <scope>NUCLEOTIDE SEQUENCE</scope>
    <source>
        <tissue evidence="2">Brain</tissue>
    </source>
</reference>
<protein>
    <submittedName>
        <fullName evidence="2">Nuclear pore complex protein Nup153 (Nucleoporin Nup153)</fullName>
    </submittedName>
</protein>
<feature type="region of interest" description="Disordered" evidence="1">
    <location>
        <begin position="1"/>
        <end position="24"/>
    </location>
</feature>
<dbReference type="AlphaFoldDB" id="V9IMC9"/>
<feature type="region of interest" description="Disordered" evidence="1">
    <location>
        <begin position="231"/>
        <end position="262"/>
    </location>
</feature>
<feature type="compositionally biased region" description="Low complexity" evidence="1">
    <location>
        <begin position="166"/>
        <end position="190"/>
    </location>
</feature>
<name>V9IMC9_APICE</name>
<feature type="compositionally biased region" description="Acidic residues" evidence="1">
    <location>
        <begin position="59"/>
        <end position="71"/>
    </location>
</feature>
<feature type="region of interest" description="Disordered" evidence="1">
    <location>
        <begin position="165"/>
        <end position="211"/>
    </location>
</feature>
<evidence type="ECO:0000256" key="1">
    <source>
        <dbReference type="SAM" id="MobiDB-lite"/>
    </source>
</evidence>
<feature type="compositionally biased region" description="Polar residues" evidence="1">
    <location>
        <begin position="231"/>
        <end position="260"/>
    </location>
</feature>
<feature type="region of interest" description="Disordered" evidence="1">
    <location>
        <begin position="59"/>
        <end position="82"/>
    </location>
</feature>
<evidence type="ECO:0000313" key="2">
    <source>
        <dbReference type="EMBL" id="AEY61746.1"/>
    </source>
</evidence>
<organism evidence="2">
    <name type="scientific">Apis cerana</name>
    <name type="common">Indian honeybee</name>
    <dbReference type="NCBI Taxonomy" id="7461"/>
    <lineage>
        <taxon>Eukaryota</taxon>
        <taxon>Metazoa</taxon>
        <taxon>Ecdysozoa</taxon>
        <taxon>Arthropoda</taxon>
        <taxon>Hexapoda</taxon>
        <taxon>Insecta</taxon>
        <taxon>Pterygota</taxon>
        <taxon>Neoptera</taxon>
        <taxon>Endopterygota</taxon>
        <taxon>Hymenoptera</taxon>
        <taxon>Apocrita</taxon>
        <taxon>Aculeata</taxon>
        <taxon>Apoidea</taxon>
        <taxon>Anthophila</taxon>
        <taxon>Apidae</taxon>
        <taxon>Apis</taxon>
    </lineage>
</organism>
<accession>V9IMC9</accession>
<dbReference type="EMBL" id="JR052640">
    <property type="protein sequence ID" value="AEY61746.1"/>
    <property type="molecule type" value="mRNA"/>
</dbReference>
<gene>
    <name evidence="2" type="ORF">ACCB13861</name>
</gene>
<proteinExistence type="evidence at transcript level"/>